<organism evidence="1">
    <name type="scientific">Arundo donax</name>
    <name type="common">Giant reed</name>
    <name type="synonym">Donax arundinaceus</name>
    <dbReference type="NCBI Taxonomy" id="35708"/>
    <lineage>
        <taxon>Eukaryota</taxon>
        <taxon>Viridiplantae</taxon>
        <taxon>Streptophyta</taxon>
        <taxon>Embryophyta</taxon>
        <taxon>Tracheophyta</taxon>
        <taxon>Spermatophyta</taxon>
        <taxon>Magnoliopsida</taxon>
        <taxon>Liliopsida</taxon>
        <taxon>Poales</taxon>
        <taxon>Poaceae</taxon>
        <taxon>PACMAD clade</taxon>
        <taxon>Arundinoideae</taxon>
        <taxon>Arundineae</taxon>
        <taxon>Arundo</taxon>
    </lineage>
</organism>
<reference evidence="1" key="2">
    <citation type="journal article" date="2015" name="Data Brief">
        <title>Shoot transcriptome of the giant reed, Arundo donax.</title>
        <authorList>
            <person name="Barrero R.A."/>
            <person name="Guerrero F.D."/>
            <person name="Moolhuijzen P."/>
            <person name="Goolsby J.A."/>
            <person name="Tidwell J."/>
            <person name="Bellgard S.E."/>
            <person name="Bellgard M.I."/>
        </authorList>
    </citation>
    <scope>NUCLEOTIDE SEQUENCE</scope>
    <source>
        <tissue evidence="1">Shoot tissue taken approximately 20 cm above the soil surface</tissue>
    </source>
</reference>
<accession>A0A0A8ZR92</accession>
<proteinExistence type="predicted"/>
<sequence>MSPAFCHYHSHCSN</sequence>
<dbReference type="EMBL" id="GBRH01255961">
    <property type="protein sequence ID" value="JAD41934.1"/>
    <property type="molecule type" value="Transcribed_RNA"/>
</dbReference>
<evidence type="ECO:0000313" key="1">
    <source>
        <dbReference type="EMBL" id="JAD41934.1"/>
    </source>
</evidence>
<protein>
    <submittedName>
        <fullName evidence="1">Uncharacterized protein</fullName>
    </submittedName>
</protein>
<reference evidence="1" key="1">
    <citation type="submission" date="2014-09" db="EMBL/GenBank/DDBJ databases">
        <authorList>
            <person name="Magalhaes I.L.F."/>
            <person name="Oliveira U."/>
            <person name="Santos F.R."/>
            <person name="Vidigal T.H.D.A."/>
            <person name="Brescovit A.D."/>
            <person name="Santos A.J."/>
        </authorList>
    </citation>
    <scope>NUCLEOTIDE SEQUENCE</scope>
    <source>
        <tissue evidence="1">Shoot tissue taken approximately 20 cm above the soil surface</tissue>
    </source>
</reference>
<name>A0A0A8ZR92_ARUDO</name>